<feature type="transmembrane region" description="Helical" evidence="5">
    <location>
        <begin position="91"/>
        <end position="117"/>
    </location>
</feature>
<evidence type="ECO:0000256" key="2">
    <source>
        <dbReference type="ARBA" id="ARBA00022692"/>
    </source>
</evidence>
<reference evidence="6" key="1">
    <citation type="submission" date="2020-01" db="EMBL/GenBank/DDBJ databases">
        <authorList>
            <person name="Meier V. D."/>
            <person name="Meier V D."/>
        </authorList>
    </citation>
    <scope>NUCLEOTIDE SEQUENCE</scope>
    <source>
        <strain evidence="6">HLG_WM_MAG_08</strain>
    </source>
</reference>
<sequence>MAHLDIGSGVIVANAKESERVGFIRNTYLHLGGAILAFILVETLVIQSGLALALTNMIRSMPMSWLIIIGLFMGASYFADKWARSPMSREMQYVGLGLFIVAEAIVFSPMILMALNFAPNPNALPAAALLTLMLAGGLTFTAFSTKKDFSFLRPAITIGTFVALGMIVASMIFGFSLGLFFAAAMIILAAASMLYQTSEVIHNYHTDQHVAASLGLFSSVGLMFYYMLMLIMSFTGGD</sequence>
<dbReference type="InterPro" id="IPR006214">
    <property type="entry name" value="Bax_inhibitor_1-related"/>
</dbReference>
<feature type="transmembrane region" description="Helical" evidence="5">
    <location>
        <begin position="179"/>
        <end position="198"/>
    </location>
</feature>
<evidence type="ECO:0000256" key="5">
    <source>
        <dbReference type="SAM" id="Phobius"/>
    </source>
</evidence>
<protein>
    <submittedName>
        <fullName evidence="6">Permease</fullName>
    </submittedName>
</protein>
<accession>A0A6S6SA86</accession>
<feature type="transmembrane region" description="Helical" evidence="5">
    <location>
        <begin position="28"/>
        <end position="50"/>
    </location>
</feature>
<evidence type="ECO:0000256" key="1">
    <source>
        <dbReference type="ARBA" id="ARBA00004141"/>
    </source>
</evidence>
<dbReference type="GO" id="GO:0016020">
    <property type="term" value="C:membrane"/>
    <property type="evidence" value="ECO:0007669"/>
    <property type="project" value="UniProtKB-SubCell"/>
</dbReference>
<dbReference type="EMBL" id="CACVAV010000003">
    <property type="protein sequence ID" value="CAA6800009.1"/>
    <property type="molecule type" value="Genomic_DNA"/>
</dbReference>
<feature type="transmembrane region" description="Helical" evidence="5">
    <location>
        <begin position="62"/>
        <end position="79"/>
    </location>
</feature>
<keyword evidence="4 5" id="KW-0472">Membrane</keyword>
<evidence type="ECO:0000256" key="3">
    <source>
        <dbReference type="ARBA" id="ARBA00022989"/>
    </source>
</evidence>
<feature type="transmembrane region" description="Helical" evidence="5">
    <location>
        <begin position="210"/>
        <end position="234"/>
    </location>
</feature>
<proteinExistence type="predicted"/>
<dbReference type="Pfam" id="PF01027">
    <property type="entry name" value="Bax1-I"/>
    <property type="match status" value="1"/>
</dbReference>
<evidence type="ECO:0000256" key="4">
    <source>
        <dbReference type="ARBA" id="ARBA00023136"/>
    </source>
</evidence>
<evidence type="ECO:0000313" key="6">
    <source>
        <dbReference type="EMBL" id="CAA6800009.1"/>
    </source>
</evidence>
<comment type="subcellular location">
    <subcellularLocation>
        <location evidence="1">Membrane</location>
        <topology evidence="1">Multi-pass membrane protein</topology>
    </subcellularLocation>
</comment>
<name>A0A6S6SA86_9GAMM</name>
<keyword evidence="3 5" id="KW-1133">Transmembrane helix</keyword>
<feature type="transmembrane region" description="Helical" evidence="5">
    <location>
        <begin position="155"/>
        <end position="173"/>
    </location>
</feature>
<feature type="transmembrane region" description="Helical" evidence="5">
    <location>
        <begin position="123"/>
        <end position="143"/>
    </location>
</feature>
<organism evidence="6">
    <name type="scientific">uncultured Thiotrichaceae bacterium</name>
    <dbReference type="NCBI Taxonomy" id="298394"/>
    <lineage>
        <taxon>Bacteria</taxon>
        <taxon>Pseudomonadati</taxon>
        <taxon>Pseudomonadota</taxon>
        <taxon>Gammaproteobacteria</taxon>
        <taxon>Thiotrichales</taxon>
        <taxon>Thiotrichaceae</taxon>
        <taxon>environmental samples</taxon>
    </lineage>
</organism>
<gene>
    <name evidence="6" type="ORF">HELGO_WM27683</name>
</gene>
<keyword evidence="2 5" id="KW-0812">Transmembrane</keyword>
<dbReference type="AlphaFoldDB" id="A0A6S6SA86"/>